<feature type="domain" description="Peptidase S9 prolyl oligopeptidase catalytic" evidence="3">
    <location>
        <begin position="431"/>
        <end position="633"/>
    </location>
</feature>
<dbReference type="InterPro" id="IPR011042">
    <property type="entry name" value="6-blade_b-propeller_TolB-like"/>
</dbReference>
<comment type="caution">
    <text evidence="4">The sequence shown here is derived from an EMBL/GenBank/DDBJ whole genome shotgun (WGS) entry which is preliminary data.</text>
</comment>
<keyword evidence="1" id="KW-0378">Hydrolase</keyword>
<accession>A0ABT9MKD7</accession>
<evidence type="ECO:0000256" key="2">
    <source>
        <dbReference type="ARBA" id="ARBA00022825"/>
    </source>
</evidence>
<evidence type="ECO:0000313" key="4">
    <source>
        <dbReference type="EMBL" id="MDP9791889.1"/>
    </source>
</evidence>
<dbReference type="PANTHER" id="PTHR42776">
    <property type="entry name" value="SERINE PEPTIDASE S9 FAMILY MEMBER"/>
    <property type="match status" value="1"/>
</dbReference>
<reference evidence="4 5" key="1">
    <citation type="submission" date="2023-07" db="EMBL/GenBank/DDBJ databases">
        <title>Sequencing the genomes of 1000 actinobacteria strains.</title>
        <authorList>
            <person name="Klenk H.-P."/>
        </authorList>
    </citation>
    <scope>NUCLEOTIDE SEQUENCE [LARGE SCALE GENOMIC DNA]</scope>
    <source>
        <strain evidence="4 5">DSM 44710</strain>
    </source>
</reference>
<dbReference type="Pfam" id="PF00326">
    <property type="entry name" value="Peptidase_S9"/>
    <property type="match status" value="1"/>
</dbReference>
<gene>
    <name evidence="4" type="ORF">J2S43_000401</name>
</gene>
<dbReference type="SUPFAM" id="SSF82171">
    <property type="entry name" value="DPP6 N-terminal domain-like"/>
    <property type="match status" value="1"/>
</dbReference>
<dbReference type="EMBL" id="JAUSRA010000001">
    <property type="protein sequence ID" value="MDP9791889.1"/>
    <property type="molecule type" value="Genomic_DNA"/>
</dbReference>
<dbReference type="Proteomes" id="UP001240984">
    <property type="component" value="Unassembled WGS sequence"/>
</dbReference>
<keyword evidence="5" id="KW-1185">Reference proteome</keyword>
<dbReference type="Pfam" id="PF07676">
    <property type="entry name" value="PD40"/>
    <property type="match status" value="2"/>
</dbReference>
<dbReference type="InterPro" id="IPR002470">
    <property type="entry name" value="Peptidase_S9A"/>
</dbReference>
<name>A0ABT9MKD7_9ACTN</name>
<dbReference type="InterPro" id="IPR029058">
    <property type="entry name" value="AB_hydrolase_fold"/>
</dbReference>
<dbReference type="InterPro" id="IPR011659">
    <property type="entry name" value="WD40"/>
</dbReference>
<proteinExistence type="predicted"/>
<dbReference type="InterPro" id="IPR001375">
    <property type="entry name" value="Peptidase_S9_cat"/>
</dbReference>
<dbReference type="GO" id="GO:0004177">
    <property type="term" value="F:aminopeptidase activity"/>
    <property type="evidence" value="ECO:0007669"/>
    <property type="project" value="UniProtKB-KW"/>
</dbReference>
<organism evidence="4 5">
    <name type="scientific">Catenuloplanes nepalensis</name>
    <dbReference type="NCBI Taxonomy" id="587533"/>
    <lineage>
        <taxon>Bacteria</taxon>
        <taxon>Bacillati</taxon>
        <taxon>Actinomycetota</taxon>
        <taxon>Actinomycetes</taxon>
        <taxon>Micromonosporales</taxon>
        <taxon>Micromonosporaceae</taxon>
        <taxon>Catenuloplanes</taxon>
    </lineage>
</organism>
<dbReference type="PANTHER" id="PTHR42776:SF27">
    <property type="entry name" value="DIPEPTIDYL PEPTIDASE FAMILY MEMBER 6"/>
    <property type="match status" value="1"/>
</dbReference>
<dbReference type="Gene3D" id="2.120.10.30">
    <property type="entry name" value="TolB, C-terminal domain"/>
    <property type="match status" value="1"/>
</dbReference>
<dbReference type="RefSeq" id="WP_306826812.1">
    <property type="nucleotide sequence ID" value="NZ_JAUSRA010000001.1"/>
</dbReference>
<sequence length="634" mass="66656">MHAELGGATTLPGPVVPALAVPPPGGTAPMPPGWSPTTCDSWSPSLAPDGGRVVFVSDLSGAPRVWVQDTQPGGPAPATLPPGSAAVVLPTGDEPVTRVTWSPDGAWIVYVSTPGGAPRAEAWAIRPDGSGNHQIAGFDGTTVLLGDWIPGSSRLAVTETGATSVAMVLDPATGARRELCTGDMLYLLDVTADESRALLRRGPRSARWLEVLDVATGKAEPLPLTGGNTDRGSFADGGATVLARTDANSDLATLVAVTGGEVVELARRPDAELEDFTVTGDRNAVALLWNRYGGVSELALLDLATREQRALPPPAGDVFEGCSFAGDGGLLALVVQSSIQPRTIWLLDPALGESRALGDDPTASATPVPGEPNWPVVIAPQLCDLRSGDGLAISGWLYRPDGEHEGPWPTVISLHGGPEWQWRPGHHPLFQALLARGLAVFAPNVRGSTGFGRSFVDADNRAGRYGAIADVAACVEYLVSSGVADPDRIGCIGRSYGGYLTLAALTTFPELFAAGVSECGMSDFASFYERTEPWIAAAAVSKYGHPEHDRELLRDLSPLHRMDRLSAPLLLVHGANDTNVPVYESEQVLEALRGRDDVPHDYLLLPGEGHDFLARTSRQTAITATAQWLATHLS</sequence>
<keyword evidence="4" id="KW-0645">Protease</keyword>
<protein>
    <submittedName>
        <fullName evidence="4">Dipeptidyl aminopeptidase/acylaminoacyl peptidase</fullName>
    </submittedName>
</protein>
<evidence type="ECO:0000313" key="5">
    <source>
        <dbReference type="Proteomes" id="UP001240984"/>
    </source>
</evidence>
<keyword evidence="4" id="KW-0031">Aminopeptidase</keyword>
<evidence type="ECO:0000256" key="1">
    <source>
        <dbReference type="ARBA" id="ARBA00022801"/>
    </source>
</evidence>
<dbReference type="PRINTS" id="PR00862">
    <property type="entry name" value="PROLIGOPTASE"/>
</dbReference>
<keyword evidence="2" id="KW-0720">Serine protease</keyword>
<dbReference type="Gene3D" id="3.40.50.1820">
    <property type="entry name" value="alpha/beta hydrolase"/>
    <property type="match status" value="1"/>
</dbReference>
<dbReference type="SUPFAM" id="SSF53474">
    <property type="entry name" value="alpha/beta-Hydrolases"/>
    <property type="match status" value="1"/>
</dbReference>
<evidence type="ECO:0000259" key="3">
    <source>
        <dbReference type="Pfam" id="PF00326"/>
    </source>
</evidence>